<gene>
    <name evidence="8" type="ORF">JAAARDRAFT_206020</name>
</gene>
<dbReference type="InterPro" id="IPR016161">
    <property type="entry name" value="Ald_DH/histidinol_DH"/>
</dbReference>
<name>A0A067PWF4_9AGAM</name>
<dbReference type="GO" id="GO:0005737">
    <property type="term" value="C:cytoplasm"/>
    <property type="evidence" value="ECO:0007669"/>
    <property type="project" value="TreeGrafter"/>
</dbReference>
<dbReference type="HOGENOM" id="CLU_005391_3_1_1"/>
<dbReference type="InterPro" id="IPR016162">
    <property type="entry name" value="Ald_DH_N"/>
</dbReference>
<evidence type="ECO:0000256" key="4">
    <source>
        <dbReference type="PIRSR" id="PIRSR036492-1"/>
    </source>
</evidence>
<dbReference type="PIRSF" id="PIRSF036492">
    <property type="entry name" value="ALDH"/>
    <property type="match status" value="1"/>
</dbReference>
<reference evidence="9" key="1">
    <citation type="journal article" date="2014" name="Proc. Natl. Acad. Sci. U.S.A.">
        <title>Extensive sampling of basidiomycete genomes demonstrates inadequacy of the white-rot/brown-rot paradigm for wood decay fungi.</title>
        <authorList>
            <person name="Riley R."/>
            <person name="Salamov A.A."/>
            <person name="Brown D.W."/>
            <person name="Nagy L.G."/>
            <person name="Floudas D."/>
            <person name="Held B.W."/>
            <person name="Levasseur A."/>
            <person name="Lombard V."/>
            <person name="Morin E."/>
            <person name="Otillar R."/>
            <person name="Lindquist E.A."/>
            <person name="Sun H."/>
            <person name="LaButti K.M."/>
            <person name="Schmutz J."/>
            <person name="Jabbour D."/>
            <person name="Luo H."/>
            <person name="Baker S.E."/>
            <person name="Pisabarro A.G."/>
            <person name="Walton J.D."/>
            <person name="Blanchette R.A."/>
            <person name="Henrissat B."/>
            <person name="Martin F."/>
            <person name="Cullen D."/>
            <person name="Hibbett D.S."/>
            <person name="Grigoriev I.V."/>
        </authorList>
    </citation>
    <scope>NUCLEOTIDE SEQUENCE [LARGE SCALE GENOMIC DNA]</scope>
    <source>
        <strain evidence="9">MUCL 33604</strain>
    </source>
</reference>
<dbReference type="AlphaFoldDB" id="A0A067PWF4"/>
<dbReference type="PROSITE" id="PS00687">
    <property type="entry name" value="ALDEHYDE_DEHYDR_GLU"/>
    <property type="match status" value="1"/>
</dbReference>
<dbReference type="FunFam" id="3.40.605.10:FF:000004">
    <property type="entry name" value="Aldehyde dehydrogenase"/>
    <property type="match status" value="1"/>
</dbReference>
<dbReference type="Pfam" id="PF00171">
    <property type="entry name" value="Aldedh"/>
    <property type="match status" value="1"/>
</dbReference>
<evidence type="ECO:0000256" key="6">
    <source>
        <dbReference type="RuleBase" id="RU003345"/>
    </source>
</evidence>
<proteinExistence type="inferred from homology"/>
<evidence type="ECO:0000256" key="2">
    <source>
        <dbReference type="ARBA" id="ARBA00023002"/>
    </source>
</evidence>
<dbReference type="OrthoDB" id="440325at2759"/>
<dbReference type="InterPro" id="IPR012394">
    <property type="entry name" value="Aldehyde_DH_NAD(P)"/>
</dbReference>
<dbReference type="Gene3D" id="3.40.309.10">
    <property type="entry name" value="Aldehyde Dehydrogenase, Chain A, domain 2"/>
    <property type="match status" value="1"/>
</dbReference>
<keyword evidence="9" id="KW-1185">Reference proteome</keyword>
<dbReference type="InterPro" id="IPR029510">
    <property type="entry name" value="Ald_DH_CS_GLU"/>
</dbReference>
<dbReference type="PANTHER" id="PTHR43570:SF16">
    <property type="entry name" value="ALDEHYDE DEHYDROGENASE TYPE III, ISOFORM Q"/>
    <property type="match status" value="1"/>
</dbReference>
<feature type="active site" evidence="4">
    <location>
        <position position="255"/>
    </location>
</feature>
<dbReference type="GO" id="GO:0004029">
    <property type="term" value="F:aldehyde dehydrogenase (NAD+) activity"/>
    <property type="evidence" value="ECO:0007669"/>
    <property type="project" value="TreeGrafter"/>
</dbReference>
<dbReference type="Proteomes" id="UP000027265">
    <property type="component" value="Unassembled WGS sequence"/>
</dbReference>
<dbReference type="PANTHER" id="PTHR43570">
    <property type="entry name" value="ALDEHYDE DEHYDROGENASE"/>
    <property type="match status" value="1"/>
</dbReference>
<dbReference type="InterPro" id="IPR015590">
    <property type="entry name" value="Aldehyde_DH_dom"/>
</dbReference>
<evidence type="ECO:0000256" key="5">
    <source>
        <dbReference type="PROSITE-ProRule" id="PRU10007"/>
    </source>
</evidence>
<dbReference type="InParanoid" id="A0A067PWF4"/>
<evidence type="ECO:0000313" key="9">
    <source>
        <dbReference type="Proteomes" id="UP000027265"/>
    </source>
</evidence>
<protein>
    <recommendedName>
        <fullName evidence="3">Aldehyde dehydrogenase</fullName>
    </recommendedName>
</protein>
<evidence type="ECO:0000313" key="8">
    <source>
        <dbReference type="EMBL" id="KDQ59034.1"/>
    </source>
</evidence>
<dbReference type="STRING" id="933084.A0A067PWF4"/>
<evidence type="ECO:0000259" key="7">
    <source>
        <dbReference type="Pfam" id="PF00171"/>
    </source>
</evidence>
<accession>A0A067PWF4</accession>
<dbReference type="Gene3D" id="3.40.605.10">
    <property type="entry name" value="Aldehyde Dehydrogenase, Chain A, domain 1"/>
    <property type="match status" value="1"/>
</dbReference>
<comment type="similarity">
    <text evidence="1 3 6">Belongs to the aldehyde dehydrogenase family.</text>
</comment>
<keyword evidence="2 3" id="KW-0560">Oxidoreductase</keyword>
<feature type="active site" evidence="4 5">
    <location>
        <position position="220"/>
    </location>
</feature>
<evidence type="ECO:0000256" key="1">
    <source>
        <dbReference type="ARBA" id="ARBA00009986"/>
    </source>
</evidence>
<dbReference type="GO" id="GO:0006081">
    <property type="term" value="P:aldehyde metabolic process"/>
    <property type="evidence" value="ECO:0007669"/>
    <property type="project" value="InterPro"/>
</dbReference>
<sequence length="480" mass="52919">MTSTLKYTSISEIDEIHARLLRTFHSGVTRPLPYRRKQLLQLARLCQENHKALEDALYTDLAKPRLETTMAEISMIVGASISAADKLEEWATPDKPEVAEAWRASWDTTVYKTPKGVVCIIAPWNYPYTLSLTALIGAIAAGCTAVVKPSELAPVTAQLLAELFPKYLDPASYAIVNGAVEETTQILKLKWNHLFFTGGIRVGRIVAAAAAKFITPFTLELGGKSPVFVDVDNTDIDIAAKRILWGRQLNTGQVCVAPDYVLVPRHGQDKLIAALVKAYESFWPEGPFAKSSDLGNMVNAAHRDRVLELVTRTKGHVVLGGRAEGDRKIEPTIVRDVGLNDSLMEDEIFGPILPIVPVDDVEEALRIIHEQRAGVPLVVYLFSENEGTKEKFLNQSESGSLVMNDTFMQLAVHEMPFGGKGESGYGGYYGKASFDTFTHLRSFVNIPLAAEGFFQGRYPPYSKEAYEFFANGVNVPIPEV</sequence>
<feature type="domain" description="Aldehyde dehydrogenase" evidence="7">
    <location>
        <begin position="12"/>
        <end position="441"/>
    </location>
</feature>
<dbReference type="InterPro" id="IPR016163">
    <property type="entry name" value="Ald_DH_C"/>
</dbReference>
<dbReference type="EMBL" id="KL197716">
    <property type="protein sequence ID" value="KDQ59034.1"/>
    <property type="molecule type" value="Genomic_DNA"/>
</dbReference>
<organism evidence="8 9">
    <name type="scientific">Jaapia argillacea MUCL 33604</name>
    <dbReference type="NCBI Taxonomy" id="933084"/>
    <lineage>
        <taxon>Eukaryota</taxon>
        <taxon>Fungi</taxon>
        <taxon>Dikarya</taxon>
        <taxon>Basidiomycota</taxon>
        <taxon>Agaricomycotina</taxon>
        <taxon>Agaricomycetes</taxon>
        <taxon>Agaricomycetidae</taxon>
        <taxon>Jaapiales</taxon>
        <taxon>Jaapiaceae</taxon>
        <taxon>Jaapia</taxon>
    </lineage>
</organism>
<evidence type="ECO:0000256" key="3">
    <source>
        <dbReference type="PIRNR" id="PIRNR036492"/>
    </source>
</evidence>
<dbReference type="SUPFAM" id="SSF53720">
    <property type="entry name" value="ALDH-like"/>
    <property type="match status" value="1"/>
</dbReference>